<sequence length="272" mass="28702">MGPRKYSMKPSEIGTHAIGTPQERVGVVALTADLLRACRAAADPLAVLRAHTELPCAAGVRVGVGPGKTTHATATEKHPIFLSARAEPPAVSRQWIFGRGAFVECLLKIAFLHLGYHGTAEQSAQPSLSKAVWLLLFLHWQFDSVKGHLPALTRKAAGAAEGEGEERAAPTHVPPLWRLVRRHPRLFLDYPVAPPCDMLPMSSQRPATAPCGSAQCGGGQPQHGWGSAGCPRCCQADTVATGALDEGPPLATGLTSLDRIMLNLSVGAQASV</sequence>
<evidence type="ECO:0000313" key="1">
    <source>
        <dbReference type="EMBL" id="CAK0807376.1"/>
    </source>
</evidence>
<organism evidence="1 2">
    <name type="scientific">Prorocentrum cordatum</name>
    <dbReference type="NCBI Taxonomy" id="2364126"/>
    <lineage>
        <taxon>Eukaryota</taxon>
        <taxon>Sar</taxon>
        <taxon>Alveolata</taxon>
        <taxon>Dinophyceae</taxon>
        <taxon>Prorocentrales</taxon>
        <taxon>Prorocentraceae</taxon>
        <taxon>Prorocentrum</taxon>
    </lineage>
</organism>
<name>A0ABN9QMN6_9DINO</name>
<evidence type="ECO:0000313" key="2">
    <source>
        <dbReference type="Proteomes" id="UP001189429"/>
    </source>
</evidence>
<dbReference type="EMBL" id="CAUYUJ010003914">
    <property type="protein sequence ID" value="CAK0807376.1"/>
    <property type="molecule type" value="Genomic_DNA"/>
</dbReference>
<proteinExistence type="predicted"/>
<gene>
    <name evidence="1" type="ORF">PCOR1329_LOCUS13270</name>
</gene>
<keyword evidence="2" id="KW-1185">Reference proteome</keyword>
<accession>A0ABN9QMN6</accession>
<comment type="caution">
    <text evidence="1">The sequence shown here is derived from an EMBL/GenBank/DDBJ whole genome shotgun (WGS) entry which is preliminary data.</text>
</comment>
<protein>
    <submittedName>
        <fullName evidence="1">Uncharacterized protein</fullName>
    </submittedName>
</protein>
<dbReference type="Proteomes" id="UP001189429">
    <property type="component" value="Unassembled WGS sequence"/>
</dbReference>
<reference evidence="1" key="1">
    <citation type="submission" date="2023-10" db="EMBL/GenBank/DDBJ databases">
        <authorList>
            <person name="Chen Y."/>
            <person name="Shah S."/>
            <person name="Dougan E. K."/>
            <person name="Thang M."/>
            <person name="Chan C."/>
        </authorList>
    </citation>
    <scope>NUCLEOTIDE SEQUENCE [LARGE SCALE GENOMIC DNA]</scope>
</reference>